<feature type="chain" id="PRO_5034503458" evidence="2">
    <location>
        <begin position="23"/>
        <end position="380"/>
    </location>
</feature>
<dbReference type="PANTHER" id="PTHR34315">
    <property type="match status" value="1"/>
</dbReference>
<feature type="signal peptide" evidence="2">
    <location>
        <begin position="1"/>
        <end position="22"/>
    </location>
</feature>
<evidence type="ECO:0000313" key="5">
    <source>
        <dbReference type="Proteomes" id="UP000572817"/>
    </source>
</evidence>
<sequence length="380" mass="40159">MVQFRNTIALITAFLAANPALAHPGHSLDHEIAARAAYLKHGPRDLSHCAEKLKARGVEQRSIERRNAKVQQLRAEVEAKKLGVRRALAASASSASSAAATPSGGAGGDAPGGDTTLSDWGAQVANTSHLSNLTVSPDTPDFEGLIFQNAGSVLSPEGGIGPYYVLGELIREDLVEDQPGVSVTIDGQFIDINTCEPIANLYWDLWHCNATGVYAGVVGSGNGNEADLSNINSTFLRGISKTDEDGVASFKSIFPGHYSGRATHIHVVTHSGATELSNGTLTGGNVTHIGQLFFDQDIIDEINSNVSPYTDNTIDIVDNADDRVFMVETETESDPVFDYVKLGDDVEDGLFAWIAMGVDLSASYDASYAAVYGANGGTEA</sequence>
<dbReference type="Gene3D" id="2.60.130.10">
    <property type="entry name" value="Aromatic compound dioxygenase"/>
    <property type="match status" value="1"/>
</dbReference>
<feature type="domain" description="Intradiol ring-cleavage dioxygenases" evidence="3">
    <location>
        <begin position="170"/>
        <end position="262"/>
    </location>
</feature>
<protein>
    <submittedName>
        <fullName evidence="4">Cleavage and polyadenylation specificity factor subunit 5</fullName>
    </submittedName>
</protein>
<name>A0A8H4J852_9PEZI</name>
<dbReference type="SUPFAM" id="SSF49482">
    <property type="entry name" value="Aromatic compound dioxygenase"/>
    <property type="match status" value="1"/>
</dbReference>
<keyword evidence="2" id="KW-0732">Signal</keyword>
<dbReference type="InterPro" id="IPR000627">
    <property type="entry name" value="Intradiol_dOase_C"/>
</dbReference>
<evidence type="ECO:0000313" key="4">
    <source>
        <dbReference type="EMBL" id="KAF4313748.1"/>
    </source>
</evidence>
<dbReference type="GO" id="GO:0008199">
    <property type="term" value="F:ferric iron binding"/>
    <property type="evidence" value="ECO:0007669"/>
    <property type="project" value="InterPro"/>
</dbReference>
<gene>
    <name evidence="4" type="ORF">GTA08_BOTSDO01461</name>
</gene>
<keyword evidence="5" id="KW-1185">Reference proteome</keyword>
<comment type="caution">
    <text evidence="4">The sequence shown here is derived from an EMBL/GenBank/DDBJ whole genome shotgun (WGS) entry which is preliminary data.</text>
</comment>
<dbReference type="OrthoDB" id="121380at2759"/>
<dbReference type="EMBL" id="WWBZ02000001">
    <property type="protein sequence ID" value="KAF4313748.1"/>
    <property type="molecule type" value="Genomic_DNA"/>
</dbReference>
<dbReference type="InterPro" id="IPR015889">
    <property type="entry name" value="Intradiol_dOase_core"/>
</dbReference>
<evidence type="ECO:0000256" key="1">
    <source>
        <dbReference type="SAM" id="MobiDB-lite"/>
    </source>
</evidence>
<reference evidence="4" key="1">
    <citation type="submission" date="2020-04" db="EMBL/GenBank/DDBJ databases">
        <title>Genome Assembly and Annotation of Botryosphaeria dothidea sdau 11-99, a Latent Pathogen of Apple Fruit Ring Rot in China.</title>
        <authorList>
            <person name="Yu C."/>
            <person name="Diao Y."/>
            <person name="Lu Q."/>
            <person name="Zhao J."/>
            <person name="Cui S."/>
            <person name="Peng C."/>
            <person name="He B."/>
            <person name="Liu H."/>
        </authorList>
    </citation>
    <scope>NUCLEOTIDE SEQUENCE [LARGE SCALE GENOMIC DNA]</scope>
    <source>
        <strain evidence="4">Sdau11-99</strain>
    </source>
</reference>
<dbReference type="Pfam" id="PF00775">
    <property type="entry name" value="Dioxygenase_C"/>
    <property type="match status" value="1"/>
</dbReference>
<dbReference type="PANTHER" id="PTHR34315:SF9">
    <property type="entry name" value="INTRADIOL RING-CLEAVAGE DIOXYGENASES DOMAIN-CONTAINING PROTEIN-RELATED"/>
    <property type="match status" value="1"/>
</dbReference>
<evidence type="ECO:0000259" key="3">
    <source>
        <dbReference type="Pfam" id="PF00775"/>
    </source>
</evidence>
<dbReference type="GO" id="GO:0016702">
    <property type="term" value="F:oxidoreductase activity, acting on single donors with incorporation of molecular oxygen, incorporation of two atoms of oxygen"/>
    <property type="evidence" value="ECO:0007669"/>
    <property type="project" value="InterPro"/>
</dbReference>
<dbReference type="Proteomes" id="UP000572817">
    <property type="component" value="Unassembled WGS sequence"/>
</dbReference>
<accession>A0A8H4J852</accession>
<feature type="region of interest" description="Disordered" evidence="1">
    <location>
        <begin position="95"/>
        <end position="120"/>
    </location>
</feature>
<evidence type="ECO:0000256" key="2">
    <source>
        <dbReference type="SAM" id="SignalP"/>
    </source>
</evidence>
<dbReference type="AlphaFoldDB" id="A0A8H4J852"/>
<proteinExistence type="predicted"/>
<organism evidence="4 5">
    <name type="scientific">Botryosphaeria dothidea</name>
    <dbReference type="NCBI Taxonomy" id="55169"/>
    <lineage>
        <taxon>Eukaryota</taxon>
        <taxon>Fungi</taxon>
        <taxon>Dikarya</taxon>
        <taxon>Ascomycota</taxon>
        <taxon>Pezizomycotina</taxon>
        <taxon>Dothideomycetes</taxon>
        <taxon>Dothideomycetes incertae sedis</taxon>
        <taxon>Botryosphaeriales</taxon>
        <taxon>Botryosphaeriaceae</taxon>
        <taxon>Botryosphaeria</taxon>
    </lineage>
</organism>
<dbReference type="CDD" id="cd03457">
    <property type="entry name" value="intradiol_dioxygenase_like"/>
    <property type="match status" value="1"/>
</dbReference>